<reference evidence="2 3" key="1">
    <citation type="submission" date="2020-08" db="EMBL/GenBank/DDBJ databases">
        <title>The Agave Microbiome: Exploring the role of microbial communities in plant adaptations to desert environments.</title>
        <authorList>
            <person name="Partida-Martinez L.P."/>
        </authorList>
    </citation>
    <scope>NUCLEOTIDE SEQUENCE [LARGE SCALE GENOMIC DNA]</scope>
    <source>
        <strain evidence="2 3">AS3.12</strain>
    </source>
</reference>
<comment type="caution">
    <text evidence="2">The sequence shown here is derived from an EMBL/GenBank/DDBJ whole genome shotgun (WGS) entry which is preliminary data.</text>
</comment>
<evidence type="ECO:0000313" key="3">
    <source>
        <dbReference type="Proteomes" id="UP000585437"/>
    </source>
</evidence>
<sequence length="122" mass="13094">MKIMSRRLFPLTAVLAVALSACTTVSVASSPINTYWTGRSAGEFFAKFSPPLSDVDSGSSTIYNWRGGYTRIKLANGKSVSVSCSAKVTVSESYTIRDITITADRPGSTGPSYCEELLLPKK</sequence>
<feature type="chain" id="PRO_5030593043" description="Lipoprotein" evidence="1">
    <location>
        <begin position="29"/>
        <end position="122"/>
    </location>
</feature>
<dbReference type="Proteomes" id="UP000585437">
    <property type="component" value="Unassembled WGS sequence"/>
</dbReference>
<keyword evidence="3" id="KW-1185">Reference proteome</keyword>
<organism evidence="2 3">
    <name type="scientific">Rhizobium soli</name>
    <dbReference type="NCBI Taxonomy" id="424798"/>
    <lineage>
        <taxon>Bacteria</taxon>
        <taxon>Pseudomonadati</taxon>
        <taxon>Pseudomonadota</taxon>
        <taxon>Alphaproteobacteria</taxon>
        <taxon>Hyphomicrobiales</taxon>
        <taxon>Rhizobiaceae</taxon>
        <taxon>Rhizobium/Agrobacterium group</taxon>
        <taxon>Rhizobium</taxon>
    </lineage>
</organism>
<gene>
    <name evidence="2" type="ORF">F4695_002288</name>
</gene>
<proteinExistence type="predicted"/>
<evidence type="ECO:0000256" key="1">
    <source>
        <dbReference type="SAM" id="SignalP"/>
    </source>
</evidence>
<keyword evidence="1" id="KW-0732">Signal</keyword>
<dbReference type="PROSITE" id="PS51257">
    <property type="entry name" value="PROKAR_LIPOPROTEIN"/>
    <property type="match status" value="1"/>
</dbReference>
<protein>
    <recommendedName>
        <fullName evidence="4">Lipoprotein</fullName>
    </recommendedName>
</protein>
<evidence type="ECO:0000313" key="2">
    <source>
        <dbReference type="EMBL" id="MBB6508931.1"/>
    </source>
</evidence>
<name>A0A7X0JLN7_9HYPH</name>
<accession>A0A7X0JLN7</accession>
<evidence type="ECO:0008006" key="4">
    <source>
        <dbReference type="Google" id="ProtNLM"/>
    </source>
</evidence>
<dbReference type="EMBL" id="JACHBU010000004">
    <property type="protein sequence ID" value="MBB6508931.1"/>
    <property type="molecule type" value="Genomic_DNA"/>
</dbReference>
<dbReference type="AlphaFoldDB" id="A0A7X0JLN7"/>
<feature type="signal peptide" evidence="1">
    <location>
        <begin position="1"/>
        <end position="28"/>
    </location>
</feature>